<evidence type="ECO:0000313" key="1">
    <source>
        <dbReference type="EMBL" id="KAA6354648.1"/>
    </source>
</evidence>
<reference evidence="1 2" key="1">
    <citation type="submission" date="2019-03" db="EMBL/GenBank/DDBJ databases">
        <title>Single cell metagenomics reveals metabolic interactions within the superorganism composed of flagellate Streblomastix strix and complex community of Bacteroidetes bacteria on its surface.</title>
        <authorList>
            <person name="Treitli S.C."/>
            <person name="Kolisko M."/>
            <person name="Husnik F."/>
            <person name="Keeling P."/>
            <person name="Hampl V."/>
        </authorList>
    </citation>
    <scope>NUCLEOTIDE SEQUENCE [LARGE SCALE GENOMIC DNA]</scope>
    <source>
        <strain evidence="1">ST1C</strain>
    </source>
</reference>
<gene>
    <name evidence="1" type="ORF">EZS28_049825</name>
</gene>
<dbReference type="EMBL" id="SNRW01035940">
    <property type="protein sequence ID" value="KAA6354648.1"/>
    <property type="molecule type" value="Genomic_DNA"/>
</dbReference>
<protein>
    <submittedName>
        <fullName evidence="1">Uncharacterized protein</fullName>
    </submittedName>
</protein>
<dbReference type="AlphaFoldDB" id="A0A5J4T8V6"/>
<evidence type="ECO:0000313" key="2">
    <source>
        <dbReference type="Proteomes" id="UP000324800"/>
    </source>
</evidence>
<proteinExistence type="predicted"/>
<accession>A0A5J4T8V6</accession>
<comment type="caution">
    <text evidence="1">The sequence shown here is derived from an EMBL/GenBank/DDBJ whole genome shotgun (WGS) entry which is preliminary data.</text>
</comment>
<sequence>MHIASKDQLQGLMDKLVQGYKLSLLATGDAQRVREQLVGGIQTRSEKAIAALFRTVTTHIKAKDTQIKER</sequence>
<dbReference type="Proteomes" id="UP000324800">
    <property type="component" value="Unassembled WGS sequence"/>
</dbReference>
<organism evidence="1 2">
    <name type="scientific">Streblomastix strix</name>
    <dbReference type="NCBI Taxonomy" id="222440"/>
    <lineage>
        <taxon>Eukaryota</taxon>
        <taxon>Metamonada</taxon>
        <taxon>Preaxostyla</taxon>
        <taxon>Oxymonadida</taxon>
        <taxon>Streblomastigidae</taxon>
        <taxon>Streblomastix</taxon>
    </lineage>
</organism>
<name>A0A5J4T8V6_9EUKA</name>